<comment type="caution">
    <text evidence="2">The sequence shown here is derived from an EMBL/GenBank/DDBJ whole genome shotgun (WGS) entry which is preliminary data.</text>
</comment>
<feature type="compositionally biased region" description="Basic and acidic residues" evidence="1">
    <location>
        <begin position="1"/>
        <end position="12"/>
    </location>
</feature>
<dbReference type="EMBL" id="SBII01000004">
    <property type="protein sequence ID" value="RWX01038.1"/>
    <property type="molecule type" value="Genomic_DNA"/>
</dbReference>
<reference evidence="2 3" key="1">
    <citation type="submission" date="2019-01" db="EMBL/GenBank/DDBJ databases">
        <title>Flavobacterium sp. nov.,isolated from freshwater.</title>
        <authorList>
            <person name="Zhang R."/>
            <person name="Du Z.-J."/>
        </authorList>
    </citation>
    <scope>NUCLEOTIDE SEQUENCE [LARGE SCALE GENOMIC DNA]</scope>
    <source>
        <strain evidence="2 3">1E403</strain>
    </source>
</reference>
<organism evidence="2 3">
    <name type="scientific">Flavobacterium cerinum</name>
    <dbReference type="NCBI Taxonomy" id="2502784"/>
    <lineage>
        <taxon>Bacteria</taxon>
        <taxon>Pseudomonadati</taxon>
        <taxon>Bacteroidota</taxon>
        <taxon>Flavobacteriia</taxon>
        <taxon>Flavobacteriales</taxon>
        <taxon>Flavobacteriaceae</taxon>
        <taxon>Flavobacterium</taxon>
    </lineage>
</organism>
<evidence type="ECO:0000256" key="1">
    <source>
        <dbReference type="SAM" id="MobiDB-lite"/>
    </source>
</evidence>
<feature type="compositionally biased region" description="Basic and acidic residues" evidence="1">
    <location>
        <begin position="94"/>
        <end position="127"/>
    </location>
</feature>
<protein>
    <submittedName>
        <fullName evidence="2">Uncharacterized protein</fullName>
    </submittedName>
</protein>
<dbReference type="OrthoDB" id="1374894at2"/>
<dbReference type="AlphaFoldDB" id="A0A3S3SFG0"/>
<dbReference type="RefSeq" id="WP_128389517.1">
    <property type="nucleotide sequence ID" value="NZ_SBII01000004.1"/>
</dbReference>
<feature type="compositionally biased region" description="Basic and acidic residues" evidence="1">
    <location>
        <begin position="45"/>
        <end position="71"/>
    </location>
</feature>
<gene>
    <name evidence="2" type="ORF">EPI11_08430</name>
</gene>
<evidence type="ECO:0000313" key="2">
    <source>
        <dbReference type="EMBL" id="RWX01038.1"/>
    </source>
</evidence>
<feature type="region of interest" description="Disordered" evidence="1">
    <location>
        <begin position="1"/>
        <end position="136"/>
    </location>
</feature>
<name>A0A3S3SFG0_9FLAO</name>
<evidence type="ECO:0000313" key="3">
    <source>
        <dbReference type="Proteomes" id="UP000287527"/>
    </source>
</evidence>
<dbReference type="Proteomes" id="UP000287527">
    <property type="component" value="Unassembled WGS sequence"/>
</dbReference>
<sequence>MAADTNDPKDLGAQKINNQGKVSEKNEGFSGDNLPRNYDPAAAKLKTELDKNKDGSTEVVKRARDVDEKKASPVSQNEKAVEDNGEVVSKSRGTKNEAEDKKTAENRDFNSDINEKRYPSSHADNKKQRGNINPGK</sequence>
<accession>A0A3S3SFG0</accession>
<keyword evidence="3" id="KW-1185">Reference proteome</keyword>
<proteinExistence type="predicted"/>